<dbReference type="Proteomes" id="UP000192761">
    <property type="component" value="Unassembled WGS sequence"/>
</dbReference>
<dbReference type="OrthoDB" id="9790745at2"/>
<proteinExistence type="predicted"/>
<dbReference type="EMBL" id="FWXD01000007">
    <property type="protein sequence ID" value="SMC22788.1"/>
    <property type="molecule type" value="Genomic_DNA"/>
</dbReference>
<accession>A0A1W1XGY8</accession>
<dbReference type="InterPro" id="IPR054495">
    <property type="entry name" value="DUF488-N3a"/>
</dbReference>
<dbReference type="AlphaFoldDB" id="A0A1W1XGY8"/>
<evidence type="ECO:0000259" key="1">
    <source>
        <dbReference type="Pfam" id="PF22751"/>
    </source>
</evidence>
<dbReference type="STRING" id="1121001.SAMN02745857_01470"/>
<evidence type="ECO:0000313" key="2">
    <source>
        <dbReference type="EMBL" id="SMC22788.1"/>
    </source>
</evidence>
<dbReference type="RefSeq" id="WP_084090138.1">
    <property type="nucleotide sequence ID" value="NZ_FWXD01000007.1"/>
</dbReference>
<name>A0A1W1XGY8_9NEIS</name>
<gene>
    <name evidence="2" type="ORF">SAMN02745857_01470</name>
</gene>
<evidence type="ECO:0000313" key="3">
    <source>
        <dbReference type="Proteomes" id="UP000192761"/>
    </source>
</evidence>
<protein>
    <submittedName>
        <fullName evidence="2">Uncharacterized conserved protein YeaO, DUF488 family</fullName>
    </submittedName>
</protein>
<organism evidence="2 3">
    <name type="scientific">Andreprevotia lacus DSM 23236</name>
    <dbReference type="NCBI Taxonomy" id="1121001"/>
    <lineage>
        <taxon>Bacteria</taxon>
        <taxon>Pseudomonadati</taxon>
        <taxon>Pseudomonadota</taxon>
        <taxon>Betaproteobacteria</taxon>
        <taxon>Neisseriales</taxon>
        <taxon>Chitinibacteraceae</taxon>
        <taxon>Andreprevotia</taxon>
    </lineage>
</organism>
<sequence>MPIRIVRLGSARASDEGLRIGTVRRPPRGVPKAEFAAQNWYDVWYPELAPSAETMKQGQTAQTPADWARFVKSYRGEMADPARARTLDLLAALSQQSNFSVGCYCEDEAHCHRSVLRALLLERGATVI</sequence>
<reference evidence="2 3" key="1">
    <citation type="submission" date="2017-04" db="EMBL/GenBank/DDBJ databases">
        <authorList>
            <person name="Afonso C.L."/>
            <person name="Miller P.J."/>
            <person name="Scott M.A."/>
            <person name="Spackman E."/>
            <person name="Goraichik I."/>
            <person name="Dimitrov K.M."/>
            <person name="Suarez D.L."/>
            <person name="Swayne D.E."/>
        </authorList>
    </citation>
    <scope>NUCLEOTIDE SEQUENCE [LARGE SCALE GENOMIC DNA]</scope>
    <source>
        <strain evidence="2 3">DSM 23236</strain>
    </source>
</reference>
<feature type="domain" description="DUF488" evidence="1">
    <location>
        <begin position="3"/>
        <end position="124"/>
    </location>
</feature>
<dbReference type="Pfam" id="PF22751">
    <property type="entry name" value="DUF488-N3a"/>
    <property type="match status" value="1"/>
</dbReference>
<keyword evidence="3" id="KW-1185">Reference proteome</keyword>